<sequence>MSEHLCVKWTITANEYPQPLLHCRRCCSVRAYRAGGKMRVNANGKRIDAWLVYRCTACDSTWNRPILERSLVHSLGPGFLSSLCANDPALVDRIASDVDDLKRWAPRLQEAGKVVVSREVLSETAGEPPRLRIVCAVPRPVRVRLDRLLADELKLSRSRVQALARSGALAVASASTTRALRRPPGDGTELFVRLPVSDARWIARAAAGDG</sequence>
<gene>
    <name evidence="1" type="ORF">FQ775_15455</name>
</gene>
<dbReference type="InterPro" id="IPR009412">
    <property type="entry name" value="DUF1062"/>
</dbReference>
<dbReference type="AlphaFoldDB" id="A0A5B8L1F9"/>
<evidence type="ECO:0000313" key="2">
    <source>
        <dbReference type="Proteomes" id="UP000321389"/>
    </source>
</evidence>
<dbReference type="EMBL" id="CP042301">
    <property type="protein sequence ID" value="QDZ01653.1"/>
    <property type="molecule type" value="Genomic_DNA"/>
</dbReference>
<dbReference type="Pfam" id="PF06353">
    <property type="entry name" value="DUF1062"/>
    <property type="match status" value="1"/>
</dbReference>
<organism evidence="1 2">
    <name type="scientific">Nitratireductor mangrovi</name>
    <dbReference type="NCBI Taxonomy" id="2599600"/>
    <lineage>
        <taxon>Bacteria</taxon>
        <taxon>Pseudomonadati</taxon>
        <taxon>Pseudomonadota</taxon>
        <taxon>Alphaproteobacteria</taxon>
        <taxon>Hyphomicrobiales</taxon>
        <taxon>Phyllobacteriaceae</taxon>
        <taxon>Nitratireductor</taxon>
    </lineage>
</organism>
<dbReference type="KEGG" id="niy:FQ775_15455"/>
<protein>
    <submittedName>
        <fullName evidence="1">DUF1062 domain-containing protein</fullName>
    </submittedName>
</protein>
<dbReference type="RefSeq" id="WP_146300294.1">
    <property type="nucleotide sequence ID" value="NZ_CP042301.2"/>
</dbReference>
<proteinExistence type="predicted"/>
<dbReference type="Proteomes" id="UP000321389">
    <property type="component" value="Chromosome"/>
</dbReference>
<accession>A0A5B8L1F9</accession>
<evidence type="ECO:0000313" key="1">
    <source>
        <dbReference type="EMBL" id="QDZ01653.1"/>
    </source>
</evidence>
<dbReference type="OrthoDB" id="9810886at2"/>
<name>A0A5B8L1F9_9HYPH</name>
<reference evidence="1" key="1">
    <citation type="submission" date="2020-04" db="EMBL/GenBank/DDBJ databases">
        <title>Nitratireductor sp. nov. isolated from mangrove soil.</title>
        <authorList>
            <person name="Ye Y."/>
        </authorList>
    </citation>
    <scope>NUCLEOTIDE SEQUENCE</scope>
    <source>
        <strain evidence="1">SY7</strain>
    </source>
</reference>
<keyword evidence="2" id="KW-1185">Reference proteome</keyword>